<organism evidence="2 3">
    <name type="scientific">Rheinheimera tilapiae</name>
    <dbReference type="NCBI Taxonomy" id="875043"/>
    <lineage>
        <taxon>Bacteria</taxon>
        <taxon>Pseudomonadati</taxon>
        <taxon>Pseudomonadota</taxon>
        <taxon>Gammaproteobacteria</taxon>
        <taxon>Chromatiales</taxon>
        <taxon>Chromatiaceae</taxon>
        <taxon>Rheinheimera</taxon>
    </lineage>
</organism>
<comment type="caution">
    <text evidence="2">The sequence shown here is derived from an EMBL/GenBank/DDBJ whole genome shotgun (WGS) entry which is preliminary data.</text>
</comment>
<proteinExistence type="predicted"/>
<dbReference type="Proteomes" id="UP001589813">
    <property type="component" value="Unassembled WGS sequence"/>
</dbReference>
<name>A0ABV6BGZ2_9GAMM</name>
<accession>A0ABV6BGZ2</accession>
<feature type="transmembrane region" description="Helical" evidence="1">
    <location>
        <begin position="97"/>
        <end position="118"/>
    </location>
</feature>
<evidence type="ECO:0000313" key="2">
    <source>
        <dbReference type="EMBL" id="MFC0049363.1"/>
    </source>
</evidence>
<evidence type="ECO:0008006" key="4">
    <source>
        <dbReference type="Google" id="ProtNLM"/>
    </source>
</evidence>
<sequence>MTLSHSPPSDDARIAVGYRRQWVVLLCALSLVWLLAFVVGLPSVAASPAPSAVATMWQSAPDQAEPMLLQAQSERSSPQLFLHPKQQPLYVLIAEPVLLLLRLLVLLLPVVLVLAWFIRAGPRRSFRLGLWRDANLCCKSQLYH</sequence>
<dbReference type="RefSeq" id="WP_377245050.1">
    <property type="nucleotide sequence ID" value="NZ_JBHLXP010000003.1"/>
</dbReference>
<keyword evidence="1" id="KW-0472">Membrane</keyword>
<evidence type="ECO:0000256" key="1">
    <source>
        <dbReference type="SAM" id="Phobius"/>
    </source>
</evidence>
<keyword evidence="3" id="KW-1185">Reference proteome</keyword>
<reference evidence="2 3" key="1">
    <citation type="submission" date="2024-09" db="EMBL/GenBank/DDBJ databases">
        <authorList>
            <person name="Sun Q."/>
            <person name="Mori K."/>
        </authorList>
    </citation>
    <scope>NUCLEOTIDE SEQUENCE [LARGE SCALE GENOMIC DNA]</scope>
    <source>
        <strain evidence="2 3">KCTC 23315</strain>
    </source>
</reference>
<evidence type="ECO:0000313" key="3">
    <source>
        <dbReference type="Proteomes" id="UP001589813"/>
    </source>
</evidence>
<gene>
    <name evidence="2" type="ORF">ACFFJP_13790</name>
</gene>
<feature type="transmembrane region" description="Helical" evidence="1">
    <location>
        <begin position="22"/>
        <end position="41"/>
    </location>
</feature>
<dbReference type="EMBL" id="JBHLXP010000003">
    <property type="protein sequence ID" value="MFC0049363.1"/>
    <property type="molecule type" value="Genomic_DNA"/>
</dbReference>
<protein>
    <recommendedName>
        <fullName evidence="4">DUF2946 domain-containing protein</fullName>
    </recommendedName>
</protein>
<keyword evidence="1" id="KW-1133">Transmembrane helix</keyword>
<keyword evidence="1" id="KW-0812">Transmembrane</keyword>